<dbReference type="InterPro" id="IPR045993">
    <property type="entry name" value="DUF5949"/>
</dbReference>
<name>A0ABT7A1M0_9ACTN</name>
<proteinExistence type="predicted"/>
<protein>
    <submittedName>
        <fullName evidence="1">DUF5949 family protein</fullName>
    </submittedName>
</protein>
<comment type="caution">
    <text evidence="1">The sequence shown here is derived from an EMBL/GenBank/DDBJ whole genome shotgun (WGS) entry which is preliminary data.</text>
</comment>
<dbReference type="Proteomes" id="UP001214441">
    <property type="component" value="Unassembled WGS sequence"/>
</dbReference>
<dbReference type="RefSeq" id="WP_274040618.1">
    <property type="nucleotide sequence ID" value="NZ_JANCPR020000027.1"/>
</dbReference>
<reference evidence="1 2" key="1">
    <citation type="submission" date="2023-05" db="EMBL/GenBank/DDBJ databases">
        <title>Streptantibioticus silvisoli sp. nov., acidotolerant actinomycetes 1 from pine litter.</title>
        <authorList>
            <person name="Swiecimska M."/>
            <person name="Golinska P."/>
            <person name="Sangal V."/>
            <person name="Wachnowicz B."/>
            <person name="Goodfellow M."/>
        </authorList>
    </citation>
    <scope>NUCLEOTIDE SEQUENCE [LARGE SCALE GENOMIC DNA]</scope>
    <source>
        <strain evidence="1 2">DSM 42109</strain>
    </source>
</reference>
<evidence type="ECO:0000313" key="1">
    <source>
        <dbReference type="EMBL" id="MDJ1135225.1"/>
    </source>
</evidence>
<evidence type="ECO:0000313" key="2">
    <source>
        <dbReference type="Proteomes" id="UP001214441"/>
    </source>
</evidence>
<dbReference type="Pfam" id="PF19374">
    <property type="entry name" value="DUF5949"/>
    <property type="match status" value="1"/>
</dbReference>
<organism evidence="1 2">
    <name type="scientific">Streptomyces iconiensis</name>
    <dbReference type="NCBI Taxonomy" id="1384038"/>
    <lineage>
        <taxon>Bacteria</taxon>
        <taxon>Bacillati</taxon>
        <taxon>Actinomycetota</taxon>
        <taxon>Actinomycetes</taxon>
        <taxon>Kitasatosporales</taxon>
        <taxon>Streptomycetaceae</taxon>
        <taxon>Streptomyces</taxon>
    </lineage>
</organism>
<dbReference type="EMBL" id="JANCPR020000027">
    <property type="protein sequence ID" value="MDJ1135225.1"/>
    <property type="molecule type" value="Genomic_DNA"/>
</dbReference>
<keyword evidence="2" id="KW-1185">Reference proteome</keyword>
<accession>A0ABT7A1M0</accession>
<gene>
    <name evidence="1" type="ORF">NMN56_025335</name>
</gene>
<sequence length="169" mass="17958">MTSSTAATSDQQNSLLGTLIIVPWANEPAPGSNGAATPFLLVCSRGDGRDGPGPGAKALRAELEKTGLWIGEGTADLTRKTQSPVTLLVEAGRAVLSMPFLHVQCPVTPNWEKAAHESGTAYLICTVRPWPEAVQGMPVGADQLREFVSDEQLVPTSARCLLPVRRVRT</sequence>